<protein>
    <submittedName>
        <fullName evidence="2">Uncharacterized protein</fullName>
    </submittedName>
</protein>
<evidence type="ECO:0000313" key="2">
    <source>
        <dbReference type="EMBL" id="GIH84372.1"/>
    </source>
</evidence>
<evidence type="ECO:0000256" key="1">
    <source>
        <dbReference type="SAM" id="MobiDB-lite"/>
    </source>
</evidence>
<dbReference type="EMBL" id="BOOI01000023">
    <property type="protein sequence ID" value="GIH84372.1"/>
    <property type="molecule type" value="Genomic_DNA"/>
</dbReference>
<dbReference type="RefSeq" id="WP_084779473.1">
    <property type="nucleotide sequence ID" value="NZ_BMQP01000008.1"/>
</dbReference>
<feature type="compositionally biased region" description="Basic and acidic residues" evidence="1">
    <location>
        <begin position="54"/>
        <end position="69"/>
    </location>
</feature>
<proteinExistence type="predicted"/>
<reference evidence="2" key="1">
    <citation type="submission" date="2021-01" db="EMBL/GenBank/DDBJ databases">
        <title>Whole genome shotgun sequence of Planobispora rosea NBRC 15558.</title>
        <authorList>
            <person name="Komaki H."/>
            <person name="Tamura T."/>
        </authorList>
    </citation>
    <scope>NUCLEOTIDE SEQUENCE</scope>
    <source>
        <strain evidence="2">NBRC 15558</strain>
    </source>
</reference>
<dbReference type="OrthoDB" id="3401467at2"/>
<feature type="region of interest" description="Disordered" evidence="1">
    <location>
        <begin position="18"/>
        <end position="69"/>
    </location>
</feature>
<sequence length="69" mass="7914">MPRPGSHSYDKERARLRQRLEKQGLSEDELKERVNKSMQSDPDKRPRKATARADGPKAERPSRGRQGGE</sequence>
<dbReference type="AlphaFoldDB" id="A0A8J3S233"/>
<accession>A0A8J3S233</accession>
<dbReference type="Proteomes" id="UP000655044">
    <property type="component" value="Unassembled WGS sequence"/>
</dbReference>
<feature type="compositionally biased region" description="Basic and acidic residues" evidence="1">
    <location>
        <begin position="18"/>
        <end position="35"/>
    </location>
</feature>
<keyword evidence="3" id="KW-1185">Reference proteome</keyword>
<evidence type="ECO:0000313" key="3">
    <source>
        <dbReference type="Proteomes" id="UP000655044"/>
    </source>
</evidence>
<gene>
    <name evidence="2" type="ORF">Pro02_27800</name>
</gene>
<name>A0A8J3S233_PLARO</name>
<organism evidence="2 3">
    <name type="scientific">Planobispora rosea</name>
    <dbReference type="NCBI Taxonomy" id="35762"/>
    <lineage>
        <taxon>Bacteria</taxon>
        <taxon>Bacillati</taxon>
        <taxon>Actinomycetota</taxon>
        <taxon>Actinomycetes</taxon>
        <taxon>Streptosporangiales</taxon>
        <taxon>Streptosporangiaceae</taxon>
        <taxon>Planobispora</taxon>
    </lineage>
</organism>
<comment type="caution">
    <text evidence="2">The sequence shown here is derived from an EMBL/GenBank/DDBJ whole genome shotgun (WGS) entry which is preliminary data.</text>
</comment>